<proteinExistence type="predicted"/>
<sequence>MRFYFLDGAPELDIEENKLLLSNFLGGDIQGCNYTVNMNIDMCNKVKKGELPEWEGTGNAFTVYIKPDGVLLYNEYTEAECQLSSVEEFEWYLTQWKRLLDTREELIIDSPYD</sequence>
<gene>
    <name evidence="1" type="ORF">AERO8C_150096</name>
</gene>
<dbReference type="AlphaFoldDB" id="A0A653KUY4"/>
<dbReference type="EMBL" id="CABWLC010000007">
    <property type="protein sequence ID" value="VXA83253.1"/>
    <property type="molecule type" value="Genomic_DNA"/>
</dbReference>
<protein>
    <submittedName>
        <fullName evidence="1">Uncharacterized protein</fullName>
    </submittedName>
</protein>
<accession>A0A653KUY4</accession>
<evidence type="ECO:0000313" key="1">
    <source>
        <dbReference type="EMBL" id="VXA83253.1"/>
    </source>
</evidence>
<organism evidence="1 2">
    <name type="scientific">Aeromonas veronii</name>
    <dbReference type="NCBI Taxonomy" id="654"/>
    <lineage>
        <taxon>Bacteria</taxon>
        <taxon>Pseudomonadati</taxon>
        <taxon>Pseudomonadota</taxon>
        <taxon>Gammaproteobacteria</taxon>
        <taxon>Aeromonadales</taxon>
        <taxon>Aeromonadaceae</taxon>
        <taxon>Aeromonas</taxon>
    </lineage>
</organism>
<reference evidence="1 2" key="1">
    <citation type="submission" date="2019-10" db="EMBL/GenBank/DDBJ databases">
        <authorList>
            <person name="Karimi E."/>
        </authorList>
    </citation>
    <scope>NUCLEOTIDE SEQUENCE [LARGE SCALE GENOMIC DNA]</scope>
    <source>
        <strain evidence="1">Aeromonas sp. 8C</strain>
    </source>
</reference>
<dbReference type="RefSeq" id="WP_159158744.1">
    <property type="nucleotide sequence ID" value="NZ_JAAKUO010000001.1"/>
</dbReference>
<name>A0A653KUY4_AERVE</name>
<evidence type="ECO:0000313" key="2">
    <source>
        <dbReference type="Proteomes" id="UP000439123"/>
    </source>
</evidence>
<dbReference type="Proteomes" id="UP000439123">
    <property type="component" value="Unassembled WGS sequence"/>
</dbReference>